<dbReference type="PROSITE" id="PS50104">
    <property type="entry name" value="TIR"/>
    <property type="match status" value="1"/>
</dbReference>
<sequence length="258" mass="30345">MNEEKIIREEALEYYENSNINNPYAESSDVLRNLKSRLYDFYSSEFKAIFLDELNNLITENLELHRKKAHSGKADPDCQQEKQAERVLFYLKQELGTLPTVVHQRYSNKKEKKRAKVFVSYSHFDKEYLTEIQRHFKPFKNLIDFWDDSKIKPGQKWKEEIKKAIDETKVAILLVSTDFLGSDFISTDELPPLLEAAEKEGAVILTIVLKPCLFEEFDDLNQFQAMNPPSRPVSKMDLNEKEELFVNLVRQTRKILEE</sequence>
<comment type="caution">
    <text evidence="2">The sequence shown here is derived from an EMBL/GenBank/DDBJ whole genome shotgun (WGS) entry which is preliminary data.</text>
</comment>
<name>A0A4Q0PN13_9FLAO</name>
<dbReference type="EMBL" id="QOVL01000006">
    <property type="protein sequence ID" value="RXG31867.1"/>
    <property type="molecule type" value="Genomic_DNA"/>
</dbReference>
<evidence type="ECO:0000313" key="2">
    <source>
        <dbReference type="EMBL" id="RXG31867.1"/>
    </source>
</evidence>
<organism evidence="2 3">
    <name type="scientific">Leeuwenhoekiella marinoflava</name>
    <dbReference type="NCBI Taxonomy" id="988"/>
    <lineage>
        <taxon>Bacteria</taxon>
        <taxon>Pseudomonadati</taxon>
        <taxon>Bacteroidota</taxon>
        <taxon>Flavobacteriia</taxon>
        <taxon>Flavobacteriales</taxon>
        <taxon>Flavobacteriaceae</taxon>
        <taxon>Leeuwenhoekiella</taxon>
    </lineage>
</organism>
<dbReference type="Proteomes" id="UP000290608">
    <property type="component" value="Unassembled WGS sequence"/>
</dbReference>
<dbReference type="GO" id="GO:0007165">
    <property type="term" value="P:signal transduction"/>
    <property type="evidence" value="ECO:0007669"/>
    <property type="project" value="InterPro"/>
</dbReference>
<feature type="domain" description="TIR" evidence="1">
    <location>
        <begin position="113"/>
        <end position="253"/>
    </location>
</feature>
<dbReference type="SMART" id="SM00255">
    <property type="entry name" value="TIR"/>
    <property type="match status" value="1"/>
</dbReference>
<dbReference type="Gene3D" id="3.40.50.10140">
    <property type="entry name" value="Toll/interleukin-1 receptor homology (TIR) domain"/>
    <property type="match status" value="1"/>
</dbReference>
<evidence type="ECO:0000313" key="3">
    <source>
        <dbReference type="Proteomes" id="UP000290608"/>
    </source>
</evidence>
<dbReference type="SUPFAM" id="SSF52200">
    <property type="entry name" value="Toll/Interleukin receptor TIR domain"/>
    <property type="match status" value="1"/>
</dbReference>
<dbReference type="RefSeq" id="WP_073098606.1">
    <property type="nucleotide sequence ID" value="NZ_QOVL01000006.1"/>
</dbReference>
<dbReference type="InterPro" id="IPR035897">
    <property type="entry name" value="Toll_tir_struct_dom_sf"/>
</dbReference>
<evidence type="ECO:0000259" key="1">
    <source>
        <dbReference type="PROSITE" id="PS50104"/>
    </source>
</evidence>
<dbReference type="InterPro" id="IPR000157">
    <property type="entry name" value="TIR_dom"/>
</dbReference>
<gene>
    <name evidence="2" type="ORF">DSL99_1691</name>
</gene>
<reference evidence="2 3" key="1">
    <citation type="submission" date="2018-07" db="EMBL/GenBank/DDBJ databases">
        <title>Leeuwenhoekiella genomics.</title>
        <authorList>
            <person name="Tahon G."/>
            <person name="Willems A."/>
        </authorList>
    </citation>
    <scope>NUCLEOTIDE SEQUENCE [LARGE SCALE GENOMIC DNA]</scope>
    <source>
        <strain evidence="2 3">LMG 1345</strain>
    </source>
</reference>
<proteinExistence type="predicted"/>
<dbReference type="AlphaFoldDB" id="A0A4Q0PN13"/>
<accession>A0A4Q0PN13</accession>
<dbReference type="Pfam" id="PF13676">
    <property type="entry name" value="TIR_2"/>
    <property type="match status" value="1"/>
</dbReference>
<protein>
    <submittedName>
        <fullName evidence="2">TIR domain-containing protein</fullName>
    </submittedName>
</protein>